<sequence>MHEVLKRRTKVRSKYSAELRAFALTLNFYSTKAYEYVRKTFNNLLPESSTISKWYRSINGRPGFTEEVLQALQCRVQNSDKAIICNLVIDEMSIRQQVDFDGNQYYGFEDFGFNNCTNSDQPIQATSALVFMLVALNDHWKVPIGYFLIHSLSGKERASILTNCLELLAKINVHIHSLTFDGASTNVSMCKELGANFELEKDFKPFFINPATKEKVLCVFDPCHMIKLVRNTLGHNLRLRNNEKEILFEDIKRLQKLQDEEGLKAGTRLTKKHIYFHNNRMNVKLAAQTLSESVSTALKFVDKRVPGYLQSPEETAKFCSIFNDAFDILNVRSKFPKPKKCNMPLSDSTFIELKQYAENIIEYIKNIEDCEHRSILKSNRRTGFLGLIICLQNIFELFLLLKEKGLEYLLTYKLNQDHLETFFSAIRSRGGFNNNPSAKHFESSYKRLLVRHEVKAAETGNCMINDIQILFVSSKKEDTLFIEEENMQITSSDIIFDHDYLSTLWNLSPYVDEVVKYISGFVIRKQLKNKNICDVCAPFLTASRQNMPKCTLIEIKTRGMLMFPSHDVVIIARTAETIIRANDYILFKHKNIKEFLILKTFQAVSINHRVFNDNIMTEHIKNQGIIDNHKTQLIKSIIKTYVVLRLFHEGKRATDVNRNEYIRHKFSKLILFKNQ</sequence>
<name>A0AAV2NT62_9HYME</name>
<feature type="domain" description="THAP9-like helix-turn-helix" evidence="1">
    <location>
        <begin position="4"/>
        <end position="54"/>
    </location>
</feature>
<dbReference type="InterPro" id="IPR048367">
    <property type="entry name" value="TNP-like_RNaseH_C"/>
</dbReference>
<dbReference type="Pfam" id="PF21789">
    <property type="entry name" value="TNP-like_RNaseH_C"/>
    <property type="match status" value="1"/>
</dbReference>
<dbReference type="InterPro" id="IPR021896">
    <property type="entry name" value="THAP9-like_HTH"/>
</dbReference>
<evidence type="ECO:0000313" key="6">
    <source>
        <dbReference type="Proteomes" id="UP001497644"/>
    </source>
</evidence>
<dbReference type="PANTHER" id="PTHR47577">
    <property type="entry name" value="THAP DOMAIN-CONTAINING PROTEIN 6"/>
    <property type="match status" value="1"/>
</dbReference>
<dbReference type="AlphaFoldDB" id="A0AAV2NT62"/>
<dbReference type="InterPro" id="IPR048365">
    <property type="entry name" value="TNP-like_RNaseH_N"/>
</dbReference>
<evidence type="ECO:0000259" key="3">
    <source>
        <dbReference type="Pfam" id="PF21788"/>
    </source>
</evidence>
<feature type="domain" description="Transposable element P transposase-like RNase H C-terminal" evidence="4">
    <location>
        <begin position="412"/>
        <end position="446"/>
    </location>
</feature>
<gene>
    <name evidence="5" type="ORF">LPLAT_LOCUS8475</name>
</gene>
<evidence type="ECO:0000259" key="1">
    <source>
        <dbReference type="Pfam" id="PF12017"/>
    </source>
</evidence>
<dbReference type="EMBL" id="OZ034827">
    <property type="protein sequence ID" value="CAL1682573.1"/>
    <property type="molecule type" value="Genomic_DNA"/>
</dbReference>
<reference evidence="5" key="1">
    <citation type="submission" date="2024-04" db="EMBL/GenBank/DDBJ databases">
        <authorList>
            <consortium name="Molecular Ecology Group"/>
        </authorList>
    </citation>
    <scope>NUCLEOTIDE SEQUENCE</scope>
</reference>
<dbReference type="PANTHER" id="PTHR47577:SF2">
    <property type="entry name" value="THAP DOMAIN CONTAINING 9"/>
    <property type="match status" value="1"/>
</dbReference>
<dbReference type="Pfam" id="PF21788">
    <property type="entry name" value="TNP-like_GBD"/>
    <property type="match status" value="1"/>
</dbReference>
<dbReference type="Proteomes" id="UP001497644">
    <property type="component" value="Chromosome 4"/>
</dbReference>
<dbReference type="InterPro" id="IPR048366">
    <property type="entry name" value="TNP-like_GBD"/>
</dbReference>
<evidence type="ECO:0008006" key="7">
    <source>
        <dbReference type="Google" id="ProtNLM"/>
    </source>
</evidence>
<evidence type="ECO:0000259" key="2">
    <source>
        <dbReference type="Pfam" id="PF21787"/>
    </source>
</evidence>
<dbReference type="Pfam" id="PF12017">
    <property type="entry name" value="Tnp_P_element"/>
    <property type="match status" value="1"/>
</dbReference>
<evidence type="ECO:0000259" key="4">
    <source>
        <dbReference type="Pfam" id="PF21789"/>
    </source>
</evidence>
<feature type="domain" description="Transposable element P transposase-like RNase H" evidence="2">
    <location>
        <begin position="61"/>
        <end position="194"/>
    </location>
</feature>
<protein>
    <recommendedName>
        <fullName evidence="7">THAP domain-containing protein 9</fullName>
    </recommendedName>
</protein>
<evidence type="ECO:0000313" key="5">
    <source>
        <dbReference type="EMBL" id="CAL1682573.1"/>
    </source>
</evidence>
<keyword evidence="6" id="KW-1185">Reference proteome</keyword>
<dbReference type="Pfam" id="PF21787">
    <property type="entry name" value="TNP-like_RNaseH_N"/>
    <property type="match status" value="1"/>
</dbReference>
<accession>A0AAV2NT62</accession>
<feature type="domain" description="Transposable element P transposase-like GTP-binding insertion" evidence="3">
    <location>
        <begin position="223"/>
        <end position="338"/>
    </location>
</feature>
<proteinExistence type="predicted"/>
<organism evidence="5 6">
    <name type="scientific">Lasius platythorax</name>
    <dbReference type="NCBI Taxonomy" id="488582"/>
    <lineage>
        <taxon>Eukaryota</taxon>
        <taxon>Metazoa</taxon>
        <taxon>Ecdysozoa</taxon>
        <taxon>Arthropoda</taxon>
        <taxon>Hexapoda</taxon>
        <taxon>Insecta</taxon>
        <taxon>Pterygota</taxon>
        <taxon>Neoptera</taxon>
        <taxon>Endopterygota</taxon>
        <taxon>Hymenoptera</taxon>
        <taxon>Apocrita</taxon>
        <taxon>Aculeata</taxon>
        <taxon>Formicoidea</taxon>
        <taxon>Formicidae</taxon>
        <taxon>Formicinae</taxon>
        <taxon>Lasius</taxon>
        <taxon>Lasius</taxon>
    </lineage>
</organism>